<feature type="compositionally biased region" description="Low complexity" evidence="1">
    <location>
        <begin position="116"/>
        <end position="125"/>
    </location>
</feature>
<dbReference type="Proteomes" id="UP000050741">
    <property type="component" value="Unassembled WGS sequence"/>
</dbReference>
<evidence type="ECO:0000313" key="2">
    <source>
        <dbReference type="Proteomes" id="UP000050741"/>
    </source>
</evidence>
<feature type="compositionally biased region" description="Basic and acidic residues" evidence="1">
    <location>
        <begin position="73"/>
        <end position="93"/>
    </location>
</feature>
<dbReference type="WBParaSite" id="GPLIN_000090500">
    <property type="protein sequence ID" value="GPLIN_000090500"/>
    <property type="gene ID" value="GPLIN_000090500"/>
</dbReference>
<reference evidence="2" key="1">
    <citation type="submission" date="2014-05" db="EMBL/GenBank/DDBJ databases">
        <title>The genome and life-stage specific transcriptomes of Globodera pallida elucidate key aspects of plant parasitism by a cyst nematode.</title>
        <authorList>
            <person name="Cotton J.A."/>
            <person name="Lilley C.J."/>
            <person name="Jones L.M."/>
            <person name="Kikuchi T."/>
            <person name="Reid A.J."/>
            <person name="Thorpe P."/>
            <person name="Tsai I.J."/>
            <person name="Beasley H."/>
            <person name="Blok V."/>
            <person name="Cock P.J.A."/>
            <person name="Van den Akker S.E."/>
            <person name="Holroyd N."/>
            <person name="Hunt M."/>
            <person name="Mantelin S."/>
            <person name="Naghra H."/>
            <person name="Pain A."/>
            <person name="Palomares-Rius J.E."/>
            <person name="Zarowiecki M."/>
            <person name="Berriman M."/>
            <person name="Jones J.T."/>
            <person name="Urwin P.E."/>
        </authorList>
    </citation>
    <scope>NUCLEOTIDE SEQUENCE [LARGE SCALE GENOMIC DNA]</scope>
    <source>
        <strain evidence="2">Lindley</strain>
    </source>
</reference>
<feature type="region of interest" description="Disordered" evidence="1">
    <location>
        <begin position="1"/>
        <end position="96"/>
    </location>
</feature>
<feature type="compositionally biased region" description="Acidic residues" evidence="1">
    <location>
        <begin position="1"/>
        <end position="13"/>
    </location>
</feature>
<organism evidence="2 3">
    <name type="scientific">Globodera pallida</name>
    <name type="common">Potato cyst nematode worm</name>
    <name type="synonym">Heterodera pallida</name>
    <dbReference type="NCBI Taxonomy" id="36090"/>
    <lineage>
        <taxon>Eukaryota</taxon>
        <taxon>Metazoa</taxon>
        <taxon>Ecdysozoa</taxon>
        <taxon>Nematoda</taxon>
        <taxon>Chromadorea</taxon>
        <taxon>Rhabditida</taxon>
        <taxon>Tylenchina</taxon>
        <taxon>Tylenchomorpha</taxon>
        <taxon>Tylenchoidea</taxon>
        <taxon>Heteroderidae</taxon>
        <taxon>Heteroderinae</taxon>
        <taxon>Globodera</taxon>
    </lineage>
</organism>
<keyword evidence="2" id="KW-1185">Reference proteome</keyword>
<protein>
    <submittedName>
        <fullName evidence="3">Uncharacterized protein</fullName>
    </submittedName>
</protein>
<feature type="compositionally biased region" description="Basic and acidic residues" evidence="1">
    <location>
        <begin position="46"/>
        <end position="62"/>
    </location>
</feature>
<proteinExistence type="predicted"/>
<evidence type="ECO:0000313" key="3">
    <source>
        <dbReference type="WBParaSite" id="GPLIN_000090500"/>
    </source>
</evidence>
<feature type="region of interest" description="Disordered" evidence="1">
    <location>
        <begin position="259"/>
        <end position="281"/>
    </location>
</feature>
<sequence>MFDELEDEAEDTEPEKRVTIDESDNEDDWRNDLQLSESSEEDDNGKEEPKPVRQEQNTEAKHARVLPSAKCDNPLRRAEMDGKKAKTYADRAKKGTQPTALLVICSSAKREARAGGIAAAHATGRSNDVERRRSDDKNDDNDKRDSTGHQASERVGNATERAVTSGLDGLTGRMGRDVACALSRDVEVESRYKRMGTALRESVAQFAQRAQMMAEAAKRMGDELKATLTDMAVIQGQQSRTEAARIDGTRLRLAVMRRDIARPPGVSSEATTSGARGREKK</sequence>
<name>A0A183BJX6_GLOPA</name>
<evidence type="ECO:0000256" key="1">
    <source>
        <dbReference type="SAM" id="MobiDB-lite"/>
    </source>
</evidence>
<reference evidence="3" key="2">
    <citation type="submission" date="2016-06" db="UniProtKB">
        <authorList>
            <consortium name="WormBaseParasite"/>
        </authorList>
    </citation>
    <scope>IDENTIFICATION</scope>
</reference>
<feature type="region of interest" description="Disordered" evidence="1">
    <location>
        <begin position="116"/>
        <end position="169"/>
    </location>
</feature>
<dbReference type="AlphaFoldDB" id="A0A183BJX6"/>
<accession>A0A183BJX6</accession>
<feature type="compositionally biased region" description="Basic and acidic residues" evidence="1">
    <location>
        <begin position="127"/>
        <end position="147"/>
    </location>
</feature>